<dbReference type="InterPro" id="IPR032781">
    <property type="entry name" value="ABC_tran_Xtn"/>
</dbReference>
<dbReference type="Pfam" id="PF12848">
    <property type="entry name" value="ABC_tran_Xtn"/>
    <property type="match status" value="1"/>
</dbReference>
<dbReference type="SMART" id="SM00382">
    <property type="entry name" value="AAA"/>
    <property type="match status" value="2"/>
</dbReference>
<evidence type="ECO:0000313" key="7">
    <source>
        <dbReference type="Proteomes" id="UP001595555"/>
    </source>
</evidence>
<dbReference type="Gene3D" id="3.40.50.300">
    <property type="entry name" value="P-loop containing nucleotide triphosphate hydrolases"/>
    <property type="match status" value="2"/>
</dbReference>
<dbReference type="CDD" id="cd03221">
    <property type="entry name" value="ABCF_EF-3"/>
    <property type="match status" value="2"/>
</dbReference>
<evidence type="ECO:0000256" key="4">
    <source>
        <dbReference type="SAM" id="Coils"/>
    </source>
</evidence>
<dbReference type="InterPro" id="IPR032524">
    <property type="entry name" value="ABC_tran_C"/>
</dbReference>
<dbReference type="InterPro" id="IPR050611">
    <property type="entry name" value="ABCF"/>
</dbReference>
<name>A0ABV7FCS5_9GAMM</name>
<sequence>MIQLQNVSVQRGTKFLLDAADLTIYPGQKVGLIGANGTGKSTLFQLLLGQLQSDTGSVDIPKQWRIAHMAQEVGHTSRSALDYVLDGDSELRRLEQDIATALQDPEHNGEQLAHLYSDMENIHAYTAPSRAQQLLNGLGFAAGDDQRPVSDFSGGWRIRLNLAQALMCPSDLLLLDEPTNHLDLDATLWLEDWLKRYPGTLIIISHDRDFLDNIVDRIVCIERQKLDNYSGNYSAYERQRAEKLAQQQVSYEKQQARIAHVESYIRRFRAQATKARQAQSRIKELERMEKIAPAHIDSPFTFTFQCHDKMSVPLVHITRGAIGYKTAEQGDRVILNNVELAIRAETRVGLLGPNGAGKSSLVKTLAGSLPLLGGERTNGEHFKLGYFAQHQLEALDMNASAALHIQRLSPQAREQEIRDFLGSFDFHGDRAFEPITHFSGGEKARLALAIIAWEKPNVLLLDEPTNHLDLEMRHALTMALQEFEGAVIVVSHDRHLLRNTVNEFLLVADGKVEEFDGDLEDYYQWMQQQKIKAAAAEKSALEKLAVAGADSEIKVDKKAQRQQSAAQRAQLKPLTNKLKSLETQLEKLQVRLGDIETQLGDPAIYEEKNKTKLQELIAEQAKLQTQLEETEENWLLISEELEAASQ</sequence>
<dbReference type="PANTHER" id="PTHR19211:SF14">
    <property type="entry name" value="ATP-BINDING CASSETTE SUB-FAMILY F MEMBER 1"/>
    <property type="match status" value="1"/>
</dbReference>
<keyword evidence="1" id="KW-0677">Repeat</keyword>
<protein>
    <submittedName>
        <fullName evidence="6">ATP-binding cassette domain-containing protein</fullName>
    </submittedName>
</protein>
<dbReference type="InterPro" id="IPR003439">
    <property type="entry name" value="ABC_transporter-like_ATP-bd"/>
</dbReference>
<dbReference type="Pfam" id="PF16326">
    <property type="entry name" value="ABC_tran_CTD"/>
    <property type="match status" value="1"/>
</dbReference>
<dbReference type="EMBL" id="JBHRTF010000002">
    <property type="protein sequence ID" value="MFC3114538.1"/>
    <property type="molecule type" value="Genomic_DNA"/>
</dbReference>
<dbReference type="PROSITE" id="PS00211">
    <property type="entry name" value="ABC_TRANSPORTER_1"/>
    <property type="match status" value="1"/>
</dbReference>
<dbReference type="GO" id="GO:0005524">
    <property type="term" value="F:ATP binding"/>
    <property type="evidence" value="ECO:0007669"/>
    <property type="project" value="UniProtKB-KW"/>
</dbReference>
<evidence type="ECO:0000256" key="2">
    <source>
        <dbReference type="ARBA" id="ARBA00022741"/>
    </source>
</evidence>
<keyword evidence="2" id="KW-0547">Nucleotide-binding</keyword>
<dbReference type="SUPFAM" id="SSF52540">
    <property type="entry name" value="P-loop containing nucleoside triphosphate hydrolases"/>
    <property type="match status" value="2"/>
</dbReference>
<dbReference type="Proteomes" id="UP001595555">
    <property type="component" value="Unassembled WGS sequence"/>
</dbReference>
<proteinExistence type="predicted"/>
<dbReference type="InterPro" id="IPR017871">
    <property type="entry name" value="ABC_transporter-like_CS"/>
</dbReference>
<dbReference type="RefSeq" id="WP_378115976.1">
    <property type="nucleotide sequence ID" value="NZ_JBHRTF010000002.1"/>
</dbReference>
<keyword evidence="3 6" id="KW-0067">ATP-binding</keyword>
<dbReference type="InterPro" id="IPR027417">
    <property type="entry name" value="P-loop_NTPase"/>
</dbReference>
<dbReference type="Pfam" id="PF00005">
    <property type="entry name" value="ABC_tran"/>
    <property type="match status" value="2"/>
</dbReference>
<evidence type="ECO:0000259" key="5">
    <source>
        <dbReference type="PROSITE" id="PS50893"/>
    </source>
</evidence>
<gene>
    <name evidence="6" type="ORF">ACFODX_03150</name>
</gene>
<evidence type="ECO:0000256" key="1">
    <source>
        <dbReference type="ARBA" id="ARBA00022737"/>
    </source>
</evidence>
<evidence type="ECO:0000256" key="3">
    <source>
        <dbReference type="ARBA" id="ARBA00022840"/>
    </source>
</evidence>
<accession>A0ABV7FCS5</accession>
<organism evidence="6 7">
    <name type="scientific">Cellvibrio fontiphilus</name>
    <dbReference type="NCBI Taxonomy" id="1815559"/>
    <lineage>
        <taxon>Bacteria</taxon>
        <taxon>Pseudomonadati</taxon>
        <taxon>Pseudomonadota</taxon>
        <taxon>Gammaproteobacteria</taxon>
        <taxon>Cellvibrionales</taxon>
        <taxon>Cellvibrionaceae</taxon>
        <taxon>Cellvibrio</taxon>
    </lineage>
</organism>
<dbReference type="PANTHER" id="PTHR19211">
    <property type="entry name" value="ATP-BINDING TRANSPORT PROTEIN-RELATED"/>
    <property type="match status" value="1"/>
</dbReference>
<dbReference type="InterPro" id="IPR003593">
    <property type="entry name" value="AAA+_ATPase"/>
</dbReference>
<feature type="domain" description="ABC transporter" evidence="5">
    <location>
        <begin position="312"/>
        <end position="534"/>
    </location>
</feature>
<feature type="coiled-coil region" evidence="4">
    <location>
        <begin position="571"/>
        <end position="633"/>
    </location>
</feature>
<reference evidence="7" key="1">
    <citation type="journal article" date="2019" name="Int. J. Syst. Evol. Microbiol.">
        <title>The Global Catalogue of Microorganisms (GCM) 10K type strain sequencing project: providing services to taxonomists for standard genome sequencing and annotation.</title>
        <authorList>
            <consortium name="The Broad Institute Genomics Platform"/>
            <consortium name="The Broad Institute Genome Sequencing Center for Infectious Disease"/>
            <person name="Wu L."/>
            <person name="Ma J."/>
        </authorList>
    </citation>
    <scope>NUCLEOTIDE SEQUENCE [LARGE SCALE GENOMIC DNA]</scope>
    <source>
        <strain evidence="7">KCTC 52237</strain>
    </source>
</reference>
<dbReference type="PROSITE" id="PS50893">
    <property type="entry name" value="ABC_TRANSPORTER_2"/>
    <property type="match status" value="2"/>
</dbReference>
<keyword evidence="7" id="KW-1185">Reference proteome</keyword>
<evidence type="ECO:0000313" key="6">
    <source>
        <dbReference type="EMBL" id="MFC3114538.1"/>
    </source>
</evidence>
<keyword evidence="4" id="KW-0175">Coiled coil</keyword>
<comment type="caution">
    <text evidence="6">The sequence shown here is derived from an EMBL/GenBank/DDBJ whole genome shotgun (WGS) entry which is preliminary data.</text>
</comment>
<feature type="domain" description="ABC transporter" evidence="5">
    <location>
        <begin position="2"/>
        <end position="248"/>
    </location>
</feature>